<keyword evidence="2" id="KW-0560">Oxidoreductase</keyword>
<dbReference type="InterPro" id="IPR036188">
    <property type="entry name" value="FAD/NAD-bd_sf"/>
</dbReference>
<evidence type="ECO:0000313" key="3">
    <source>
        <dbReference type="Proteomes" id="UP000786875"/>
    </source>
</evidence>
<sequence length="470" mass="52479">MIKRQIVIVGGGFSGTALAIQLLRQNNDQVAITLIEPRDDLGEGVAYSTQDPAHRINVPAARMQLSEHEQGDFDRWYRQQPAFSADPASLCQDGAVYPQRRQFAKYLRAQLRHALQGSSVSFQHIHDYARDYRDGYLYTERGAHYPVDQLVLAISHPAPVIPSVFEGVSADANVVTDPWQPHALTSIDKDACIAIIGTGLTMSDVVASLRRQGHRGRIHAISRRGQLPRSNLSGPSYPEYRLSPLSPSPRTVREWLKYVRQNVVIAAQQQLPWQVVVDDVRRQGQAIWQQFDLAEQRRFLRHLRPWWDVHRYRIAPQVARVLADCLASSQLQIHAARLRAVYRVADQFALTLDLRRGGTKKLLVDNIVLTTGPAHQQLIASQPLLTSLQAQQLITPDPLGLGIAVNAQSQAITPAGEVNTRLFVVGPAARGRFGELMGLPQVADHAQSVAMQLVNRSYQPISERCPHDVQ</sequence>
<dbReference type="PANTHER" id="PTHR40254:SF1">
    <property type="entry name" value="BLR0577 PROTEIN"/>
    <property type="match status" value="1"/>
</dbReference>
<comment type="caution">
    <text evidence="2">The sequence shown here is derived from an EMBL/GenBank/DDBJ whole genome shotgun (WGS) entry which is preliminary data.</text>
</comment>
<reference evidence="2 3" key="1">
    <citation type="submission" date="2020-04" db="EMBL/GenBank/DDBJ databases">
        <title>Genome sequencing of Rosenbergiella species.</title>
        <authorList>
            <person name="Alvarez-Perez S."/>
            <person name="Lievens B."/>
        </authorList>
    </citation>
    <scope>NUCLEOTIDE SEQUENCE [LARGE SCALE GENOMIC DNA]</scope>
    <source>
        <strain evidence="2 3">CdVSA20.1</strain>
    </source>
</reference>
<dbReference type="Proteomes" id="UP000786875">
    <property type="component" value="Unassembled WGS sequence"/>
</dbReference>
<accession>A0ABS5TAC7</accession>
<dbReference type="EMBL" id="JABBFO010000020">
    <property type="protein sequence ID" value="MBT0728460.1"/>
    <property type="molecule type" value="Genomic_DNA"/>
</dbReference>
<dbReference type="Gene3D" id="3.50.50.100">
    <property type="match status" value="1"/>
</dbReference>
<dbReference type="Gene3D" id="3.50.50.60">
    <property type="entry name" value="FAD/NAD(P)-binding domain"/>
    <property type="match status" value="1"/>
</dbReference>
<dbReference type="Pfam" id="PF13454">
    <property type="entry name" value="NAD_binding_9"/>
    <property type="match status" value="1"/>
</dbReference>
<evidence type="ECO:0000259" key="1">
    <source>
        <dbReference type="Pfam" id="PF13454"/>
    </source>
</evidence>
<keyword evidence="3" id="KW-1185">Reference proteome</keyword>
<organism evidence="2 3">
    <name type="scientific">Rosenbergiella australiborealis</name>
    <dbReference type="NCBI Taxonomy" id="1544696"/>
    <lineage>
        <taxon>Bacteria</taxon>
        <taxon>Pseudomonadati</taxon>
        <taxon>Pseudomonadota</taxon>
        <taxon>Gammaproteobacteria</taxon>
        <taxon>Enterobacterales</taxon>
        <taxon>Erwiniaceae</taxon>
        <taxon>Rosenbergiella</taxon>
    </lineage>
</organism>
<dbReference type="PANTHER" id="PTHR40254">
    <property type="entry name" value="BLR0577 PROTEIN"/>
    <property type="match status" value="1"/>
</dbReference>
<dbReference type="RefSeq" id="WP_214215880.1">
    <property type="nucleotide sequence ID" value="NZ_JABBFO010000020.1"/>
</dbReference>
<dbReference type="InterPro" id="IPR052189">
    <property type="entry name" value="L-asp_N-monooxygenase_NS-form"/>
</dbReference>
<evidence type="ECO:0000313" key="2">
    <source>
        <dbReference type="EMBL" id="MBT0728460.1"/>
    </source>
</evidence>
<gene>
    <name evidence="2" type="ORF">HGT73_14025</name>
</gene>
<dbReference type="InterPro" id="IPR038732">
    <property type="entry name" value="HpyO/CreE_NAD-binding"/>
</dbReference>
<name>A0ABS5TAC7_9GAMM</name>
<proteinExistence type="predicted"/>
<dbReference type="SUPFAM" id="SSF51905">
    <property type="entry name" value="FAD/NAD(P)-binding domain"/>
    <property type="match status" value="2"/>
</dbReference>
<dbReference type="GO" id="GO:0004497">
    <property type="term" value="F:monooxygenase activity"/>
    <property type="evidence" value="ECO:0007669"/>
    <property type="project" value="UniProtKB-KW"/>
</dbReference>
<keyword evidence="2" id="KW-0503">Monooxygenase</keyword>
<protein>
    <submittedName>
        <fullName evidence="2">SidA/IucD/PvdA family monooxygenase</fullName>
    </submittedName>
</protein>
<feature type="domain" description="FAD-dependent urate hydroxylase HpyO/Asp monooxygenase CreE-like FAD/NAD(P)-binding" evidence="1">
    <location>
        <begin position="7"/>
        <end position="156"/>
    </location>
</feature>